<keyword evidence="2" id="KW-0813">Transport</keyword>
<gene>
    <name evidence="6" type="ORF">UFOPK1795_00588</name>
    <name evidence="7" type="ORF">UFOPK2816_00726</name>
</gene>
<dbReference type="SUPFAM" id="SSF52540">
    <property type="entry name" value="P-loop containing nucleoside triphosphate hydrolases"/>
    <property type="match status" value="1"/>
</dbReference>
<dbReference type="InterPro" id="IPR003439">
    <property type="entry name" value="ABC_transporter-like_ATP-bd"/>
</dbReference>
<dbReference type="PANTHER" id="PTHR43776">
    <property type="entry name" value="TRANSPORT ATP-BINDING PROTEIN"/>
    <property type="match status" value="1"/>
</dbReference>
<dbReference type="GO" id="GO:0016887">
    <property type="term" value="F:ATP hydrolysis activity"/>
    <property type="evidence" value="ECO:0007669"/>
    <property type="project" value="InterPro"/>
</dbReference>
<accession>A0A6J6FTH2</accession>
<dbReference type="PROSITE" id="PS00211">
    <property type="entry name" value="ABC_TRANSPORTER_1"/>
    <property type="match status" value="1"/>
</dbReference>
<proteinExistence type="inferred from homology"/>
<evidence type="ECO:0000259" key="5">
    <source>
        <dbReference type="PROSITE" id="PS50893"/>
    </source>
</evidence>
<dbReference type="CDD" id="cd03257">
    <property type="entry name" value="ABC_NikE_OppD_transporters"/>
    <property type="match status" value="1"/>
</dbReference>
<name>A0A6J6FTH2_9ZZZZ</name>
<feature type="domain" description="ABC transporter" evidence="5">
    <location>
        <begin position="4"/>
        <end position="243"/>
    </location>
</feature>
<evidence type="ECO:0000256" key="1">
    <source>
        <dbReference type="ARBA" id="ARBA00005417"/>
    </source>
</evidence>
<dbReference type="PANTHER" id="PTHR43776:SF7">
    <property type="entry name" value="D,D-DIPEPTIDE TRANSPORT ATP-BINDING PROTEIN DDPF-RELATED"/>
    <property type="match status" value="1"/>
</dbReference>
<dbReference type="GO" id="GO:0005524">
    <property type="term" value="F:ATP binding"/>
    <property type="evidence" value="ECO:0007669"/>
    <property type="project" value="UniProtKB-KW"/>
</dbReference>
<dbReference type="InterPro" id="IPR017871">
    <property type="entry name" value="ABC_transporter-like_CS"/>
</dbReference>
<evidence type="ECO:0000256" key="2">
    <source>
        <dbReference type="ARBA" id="ARBA00022448"/>
    </source>
</evidence>
<reference evidence="6" key="1">
    <citation type="submission" date="2020-05" db="EMBL/GenBank/DDBJ databases">
        <authorList>
            <person name="Chiriac C."/>
            <person name="Salcher M."/>
            <person name="Ghai R."/>
            <person name="Kavagutti S V."/>
        </authorList>
    </citation>
    <scope>NUCLEOTIDE SEQUENCE</scope>
</reference>
<evidence type="ECO:0000313" key="6">
    <source>
        <dbReference type="EMBL" id="CAB4590959.1"/>
    </source>
</evidence>
<protein>
    <submittedName>
        <fullName evidence="6">Unannotated protein</fullName>
    </submittedName>
</protein>
<organism evidence="6">
    <name type="scientific">freshwater metagenome</name>
    <dbReference type="NCBI Taxonomy" id="449393"/>
    <lineage>
        <taxon>unclassified sequences</taxon>
        <taxon>metagenomes</taxon>
        <taxon>ecological metagenomes</taxon>
    </lineage>
</organism>
<dbReference type="EMBL" id="CAEZUG010000026">
    <property type="protein sequence ID" value="CAB4590959.1"/>
    <property type="molecule type" value="Genomic_DNA"/>
</dbReference>
<evidence type="ECO:0000313" key="7">
    <source>
        <dbReference type="EMBL" id="CAB4748974.1"/>
    </source>
</evidence>
<dbReference type="InterPro" id="IPR027417">
    <property type="entry name" value="P-loop_NTPase"/>
</dbReference>
<sequence>MPLVSATNLKFRYATSGPWTINDVSLSIDSGTSVGIVGESGSGKSTIIRLLSGLLTAQEGDVTVDGKNLGEWSKESPRELRRFGQLVFQSPRRSFDPRMRLGRALSEPIRALEKRVPDTDELGSWMSSVGLSPELLDRYPHQLSGGQLQRVSLARAMSIGPQVLYADEPTSSLDVSVQAQVLNLLMELRIDLGLTLVLVSHDLAVVGRMCERIIVMSAGAVVEEGSAIDILTNPQHEYTIGLVEAAKAVSLKHA</sequence>
<dbReference type="Pfam" id="PF00005">
    <property type="entry name" value="ABC_tran"/>
    <property type="match status" value="1"/>
</dbReference>
<dbReference type="GO" id="GO:0055085">
    <property type="term" value="P:transmembrane transport"/>
    <property type="evidence" value="ECO:0007669"/>
    <property type="project" value="UniProtKB-ARBA"/>
</dbReference>
<dbReference type="SMART" id="SM00382">
    <property type="entry name" value="AAA"/>
    <property type="match status" value="1"/>
</dbReference>
<dbReference type="InterPro" id="IPR003593">
    <property type="entry name" value="AAA+_ATPase"/>
</dbReference>
<comment type="similarity">
    <text evidence="1">Belongs to the ABC transporter superfamily.</text>
</comment>
<dbReference type="PROSITE" id="PS50893">
    <property type="entry name" value="ABC_TRANSPORTER_2"/>
    <property type="match status" value="1"/>
</dbReference>
<dbReference type="Gene3D" id="3.40.50.300">
    <property type="entry name" value="P-loop containing nucleotide triphosphate hydrolases"/>
    <property type="match status" value="1"/>
</dbReference>
<dbReference type="AlphaFoldDB" id="A0A6J6FTH2"/>
<keyword evidence="4" id="KW-0067">ATP-binding</keyword>
<evidence type="ECO:0000256" key="3">
    <source>
        <dbReference type="ARBA" id="ARBA00022741"/>
    </source>
</evidence>
<evidence type="ECO:0000256" key="4">
    <source>
        <dbReference type="ARBA" id="ARBA00022840"/>
    </source>
</evidence>
<keyword evidence="3" id="KW-0547">Nucleotide-binding</keyword>
<dbReference type="InterPro" id="IPR050319">
    <property type="entry name" value="ABC_transp_ATP-bind"/>
</dbReference>
<dbReference type="EMBL" id="CAEZZB010000085">
    <property type="protein sequence ID" value="CAB4748974.1"/>
    <property type="molecule type" value="Genomic_DNA"/>
</dbReference>